<protein>
    <submittedName>
        <fullName evidence="4">MBL fold metallo-hydrolase</fullName>
    </submittedName>
</protein>
<sequence length="291" mass="32317">METKLVLLGTGTPNACPNASGPSTAVVVGDRSYLVDFGPGVVRQAAKAYQKGIDALRPDRLTVAFCTHLHTDHTAGYSDLIFTPWVLERKEPLKVFGPKGIREMTDHIEKAYAVDIDFRINGFEKANEEGYKVEAKEIQAGIIYQDDRVTVEAFPVSHGTLESYGFKFTTPDKVIVISGDTAPLEIVAEKAKGCDILLHEVEYTAGLSAREPKWQKYHQEVHTLSVDLAKVAQKAQPKLLVTYHRIYHMEIQDNTVDVEAEMSRRNEAILQEIKDAGYEGPAVNGLDLDIF</sequence>
<dbReference type="InterPro" id="IPR001279">
    <property type="entry name" value="Metallo-B-lactamas"/>
</dbReference>
<dbReference type="InterPro" id="IPR036866">
    <property type="entry name" value="RibonucZ/Hydroxyglut_hydro"/>
</dbReference>
<reference evidence="4 5" key="1">
    <citation type="submission" date="2024-03" db="EMBL/GenBank/DDBJ databases">
        <title>Human intestinal bacterial collection.</title>
        <authorList>
            <person name="Pauvert C."/>
            <person name="Hitch T.C.A."/>
            <person name="Clavel T."/>
        </authorList>
    </citation>
    <scope>NUCLEOTIDE SEQUENCE [LARGE SCALE GENOMIC DNA]</scope>
    <source>
        <strain evidence="4 5">CLA-AP-H27</strain>
    </source>
</reference>
<dbReference type="SUPFAM" id="SSF56281">
    <property type="entry name" value="Metallo-hydrolase/oxidoreductase"/>
    <property type="match status" value="1"/>
</dbReference>
<dbReference type="EMBL" id="JBBMFJ010000014">
    <property type="protein sequence ID" value="MEQ2563110.1"/>
    <property type="molecule type" value="Genomic_DNA"/>
</dbReference>
<dbReference type="PANTHER" id="PTHR46018:SF2">
    <property type="entry name" value="ZINC PHOSPHODIESTERASE ELAC PROTEIN 1"/>
    <property type="match status" value="1"/>
</dbReference>
<keyword evidence="1" id="KW-0540">Nuclease</keyword>
<dbReference type="Proteomes" id="UP001437460">
    <property type="component" value="Unassembled WGS sequence"/>
</dbReference>
<dbReference type="RefSeq" id="WP_177291790.1">
    <property type="nucleotide sequence ID" value="NZ_JBBMFJ010000014.1"/>
</dbReference>
<dbReference type="CDD" id="cd07719">
    <property type="entry name" value="arylsulfatase_AtsA-like_MBL-fold"/>
    <property type="match status" value="1"/>
</dbReference>
<evidence type="ECO:0000256" key="1">
    <source>
        <dbReference type="ARBA" id="ARBA00022759"/>
    </source>
</evidence>
<keyword evidence="5" id="KW-1185">Reference proteome</keyword>
<evidence type="ECO:0000313" key="5">
    <source>
        <dbReference type="Proteomes" id="UP001437460"/>
    </source>
</evidence>
<evidence type="ECO:0000256" key="2">
    <source>
        <dbReference type="ARBA" id="ARBA00022801"/>
    </source>
</evidence>
<gene>
    <name evidence="4" type="ORF">WMO41_08030</name>
</gene>
<feature type="domain" description="Metallo-beta-lactamase" evidence="3">
    <location>
        <begin position="20"/>
        <end position="239"/>
    </location>
</feature>
<dbReference type="InterPro" id="IPR044094">
    <property type="entry name" value="AtsA-like_MBL-fold"/>
</dbReference>
<keyword evidence="2" id="KW-0378">Hydrolase</keyword>
<dbReference type="PANTHER" id="PTHR46018">
    <property type="entry name" value="ZINC PHOSPHODIESTERASE ELAC PROTEIN 1"/>
    <property type="match status" value="1"/>
</dbReference>
<name>A0ABV1HLB0_9FIRM</name>
<dbReference type="SMART" id="SM00849">
    <property type="entry name" value="Lactamase_B"/>
    <property type="match status" value="1"/>
</dbReference>
<evidence type="ECO:0000259" key="3">
    <source>
        <dbReference type="SMART" id="SM00849"/>
    </source>
</evidence>
<proteinExistence type="predicted"/>
<dbReference type="Gene3D" id="3.60.15.10">
    <property type="entry name" value="Ribonuclease Z/Hydroxyacylglutathione hydrolase-like"/>
    <property type="match status" value="1"/>
</dbReference>
<organism evidence="4 5">
    <name type="scientific">Ventrimonas faecis</name>
    <dbReference type="NCBI Taxonomy" id="3133170"/>
    <lineage>
        <taxon>Bacteria</taxon>
        <taxon>Bacillati</taxon>
        <taxon>Bacillota</taxon>
        <taxon>Clostridia</taxon>
        <taxon>Lachnospirales</taxon>
        <taxon>Lachnospiraceae</taxon>
        <taxon>Ventrimonas</taxon>
    </lineage>
</organism>
<keyword evidence="1" id="KW-0255">Endonuclease</keyword>
<comment type="caution">
    <text evidence="4">The sequence shown here is derived from an EMBL/GenBank/DDBJ whole genome shotgun (WGS) entry which is preliminary data.</text>
</comment>
<evidence type="ECO:0000313" key="4">
    <source>
        <dbReference type="EMBL" id="MEQ2563110.1"/>
    </source>
</evidence>
<accession>A0ABV1HLB0</accession>
<dbReference type="Pfam" id="PF12706">
    <property type="entry name" value="Lactamase_B_2"/>
    <property type="match status" value="1"/>
</dbReference>